<comment type="similarity">
    <text evidence="3 8">Belongs to the class-II aminoacyl-tRNA synthetase family. HisZ subfamily.</text>
</comment>
<dbReference type="PATRIC" id="fig|281456.6.peg.2451"/>
<keyword evidence="11" id="KW-0030">Aminoacyl-tRNA synthetase</keyword>
<dbReference type="Pfam" id="PF13393">
    <property type="entry name" value="tRNA-synt_His"/>
    <property type="match status" value="1"/>
</dbReference>
<evidence type="ECO:0000313" key="12">
    <source>
        <dbReference type="Proteomes" id="UP000037175"/>
    </source>
</evidence>
<evidence type="ECO:0000256" key="3">
    <source>
        <dbReference type="ARBA" id="ARBA00005539"/>
    </source>
</evidence>
<comment type="subunit">
    <text evidence="4 8">Heteromultimer composed of HisG and HisZ subunits.</text>
</comment>
<feature type="domain" description="Aminoacyl-transfer RNA synthetases class-II family profile" evidence="10">
    <location>
        <begin position="26"/>
        <end position="326"/>
    </location>
</feature>
<gene>
    <name evidence="8" type="primary">hisZ</name>
    <name evidence="11" type="ORF">Tfer_2313</name>
</gene>
<evidence type="ECO:0000256" key="5">
    <source>
        <dbReference type="ARBA" id="ARBA00020397"/>
    </source>
</evidence>
<dbReference type="UniPathway" id="UPA00031">
    <property type="reaction ID" value="UER00006"/>
</dbReference>
<feature type="binding site" evidence="9">
    <location>
        <position position="131"/>
    </location>
    <ligand>
        <name>L-histidine</name>
        <dbReference type="ChEBI" id="CHEBI:57595"/>
    </ligand>
</feature>
<accession>A0A0L6W0F9</accession>
<name>A0A0L6W0F9_9FIRM</name>
<organism evidence="11 12">
    <name type="scientific">Thermincola ferriacetica</name>
    <dbReference type="NCBI Taxonomy" id="281456"/>
    <lineage>
        <taxon>Bacteria</taxon>
        <taxon>Bacillati</taxon>
        <taxon>Bacillota</taxon>
        <taxon>Clostridia</taxon>
        <taxon>Eubacteriales</taxon>
        <taxon>Thermincolaceae</taxon>
        <taxon>Thermincola</taxon>
    </lineage>
</organism>
<dbReference type="PANTHER" id="PTHR43707">
    <property type="entry name" value="HISTIDYL-TRNA SYNTHETASE"/>
    <property type="match status" value="1"/>
</dbReference>
<evidence type="ECO:0000256" key="4">
    <source>
        <dbReference type="ARBA" id="ARBA00011496"/>
    </source>
</evidence>
<dbReference type="InterPro" id="IPR004517">
    <property type="entry name" value="HisZ"/>
</dbReference>
<dbReference type="InterPro" id="IPR006195">
    <property type="entry name" value="aa-tRNA-synth_II"/>
</dbReference>
<dbReference type="GO" id="GO:0016740">
    <property type="term" value="F:transferase activity"/>
    <property type="evidence" value="ECO:0007669"/>
    <property type="project" value="UniProtKB-ARBA"/>
</dbReference>
<comment type="subcellular location">
    <subcellularLocation>
        <location evidence="1 8">Cytoplasm</location>
    </subcellularLocation>
</comment>
<feature type="binding site" evidence="9">
    <location>
        <begin position="83"/>
        <end position="85"/>
    </location>
    <ligand>
        <name>L-histidine</name>
        <dbReference type="ChEBI" id="CHEBI:57595"/>
    </ligand>
</feature>
<evidence type="ECO:0000256" key="9">
    <source>
        <dbReference type="PIRSR" id="PIRSR001549-1"/>
    </source>
</evidence>
<keyword evidence="8" id="KW-0028">Amino-acid biosynthesis</keyword>
<dbReference type="PANTHER" id="PTHR43707:SF1">
    <property type="entry name" value="HISTIDINE--TRNA LIGASE, MITOCHONDRIAL-RELATED"/>
    <property type="match status" value="1"/>
</dbReference>
<evidence type="ECO:0000313" key="11">
    <source>
        <dbReference type="EMBL" id="KNZ69067.1"/>
    </source>
</evidence>
<dbReference type="Gene3D" id="3.30.930.10">
    <property type="entry name" value="Bira Bifunctional Protein, Domain 2"/>
    <property type="match status" value="1"/>
</dbReference>
<dbReference type="PIRSF" id="PIRSF001549">
    <property type="entry name" value="His-tRNA_synth"/>
    <property type="match status" value="1"/>
</dbReference>
<dbReference type="InterPro" id="IPR041715">
    <property type="entry name" value="HisRS-like_core"/>
</dbReference>
<keyword evidence="6 8" id="KW-0963">Cytoplasm</keyword>
<dbReference type="CDD" id="cd00773">
    <property type="entry name" value="HisRS-like_core"/>
    <property type="match status" value="1"/>
</dbReference>
<dbReference type="GO" id="GO:0000105">
    <property type="term" value="P:L-histidine biosynthetic process"/>
    <property type="evidence" value="ECO:0007669"/>
    <property type="project" value="UniProtKB-UniRule"/>
</dbReference>
<dbReference type="Proteomes" id="UP000037175">
    <property type="component" value="Unassembled WGS sequence"/>
</dbReference>
<dbReference type="InterPro" id="IPR045864">
    <property type="entry name" value="aa-tRNA-synth_II/BPL/LPL"/>
</dbReference>
<evidence type="ECO:0000256" key="7">
    <source>
        <dbReference type="ARBA" id="ARBA00025246"/>
    </source>
</evidence>
<evidence type="ECO:0000256" key="2">
    <source>
        <dbReference type="ARBA" id="ARBA00004667"/>
    </source>
</evidence>
<comment type="pathway">
    <text evidence="2 8">Amino-acid biosynthesis; L-histidine biosynthesis; L-histidine from 5-phospho-alpha-D-ribose 1-diphosphate: step 1/9.</text>
</comment>
<proteinExistence type="inferred from homology"/>
<dbReference type="GO" id="GO:0004821">
    <property type="term" value="F:histidine-tRNA ligase activity"/>
    <property type="evidence" value="ECO:0007669"/>
    <property type="project" value="TreeGrafter"/>
</dbReference>
<reference evidence="12" key="1">
    <citation type="submission" date="2015-07" db="EMBL/GenBank/DDBJ databases">
        <title>Complete Genome of Thermincola ferriacetica strain Z-0001T.</title>
        <authorList>
            <person name="Lusk B."/>
            <person name="Badalamenti J.P."/>
            <person name="Parameswaran P."/>
            <person name="Bond D.R."/>
            <person name="Torres C.I."/>
        </authorList>
    </citation>
    <scope>NUCLEOTIDE SEQUENCE [LARGE SCALE GENOMIC DNA]</scope>
    <source>
        <strain evidence="12">Z-0001</strain>
    </source>
</reference>
<dbReference type="SUPFAM" id="SSF55681">
    <property type="entry name" value="Class II aaRS and biotin synthetases"/>
    <property type="match status" value="1"/>
</dbReference>
<keyword evidence="11" id="KW-0436">Ligase</keyword>
<dbReference type="GO" id="GO:0005737">
    <property type="term" value="C:cytoplasm"/>
    <property type="evidence" value="ECO:0007669"/>
    <property type="project" value="UniProtKB-SubCell"/>
</dbReference>
<evidence type="ECO:0000256" key="6">
    <source>
        <dbReference type="ARBA" id="ARBA00022490"/>
    </source>
</evidence>
<feature type="binding site" evidence="9">
    <location>
        <position position="272"/>
    </location>
    <ligand>
        <name>L-histidine</name>
        <dbReference type="ChEBI" id="CHEBI:57595"/>
    </ligand>
</feature>
<dbReference type="GO" id="GO:0006427">
    <property type="term" value="P:histidyl-tRNA aminoacylation"/>
    <property type="evidence" value="ECO:0007669"/>
    <property type="project" value="TreeGrafter"/>
</dbReference>
<dbReference type="HAMAP" id="MF_00125">
    <property type="entry name" value="HisZ"/>
    <property type="match status" value="1"/>
</dbReference>
<protein>
    <recommendedName>
        <fullName evidence="5 8">ATP phosphoribosyltransferase regulatory subunit</fullName>
    </recommendedName>
</protein>
<comment type="function">
    <text evidence="7 8">Required for the first step of histidine biosynthesis. May allow the feedback regulation of ATP phosphoribosyltransferase activity by histidine.</text>
</comment>
<feature type="binding site" evidence="9">
    <location>
        <begin position="276"/>
        <end position="277"/>
    </location>
    <ligand>
        <name>L-histidine</name>
        <dbReference type="ChEBI" id="CHEBI:57595"/>
    </ligand>
</feature>
<keyword evidence="12" id="KW-1185">Reference proteome</keyword>
<evidence type="ECO:0000256" key="1">
    <source>
        <dbReference type="ARBA" id="ARBA00004496"/>
    </source>
</evidence>
<dbReference type="GO" id="GO:0140096">
    <property type="term" value="F:catalytic activity, acting on a protein"/>
    <property type="evidence" value="ECO:0007669"/>
    <property type="project" value="UniProtKB-ARBA"/>
</dbReference>
<sequence>MMSRSFKTEIPSGVRDLMPGEAWCKRELEREISDIFRAWGYQEVVTPAFEYFDVLKIGQRDEQLDLMYKFIDRQGRILALRPDMTTPIARLTASRQKRGPFPLRLFYIANVFSYEEPQAGRQREYYQAGVELIGSSSPEADAEVLALTVEVLKKIGLQNFKLSVGQIDIFNGLMEELEVAEEVKKEIKTTISNQNFVGVEEILHNQKLPEKEIDKVMQIITLRGSRRELESIRPMLTSAKALKALDNLEEVFAVLTDYRLDRYVDLDLGLLRDFDYYTGLVFEGSALGLGFPICGGGRYDGLLGQFGLPCPATGFALGIERIMLALERQGHSRDFKNLDYIIEYESHRRLEAFDKAAQLRAEGHRVVTRDRRSGVRLNSEDSMFSDAKVITLD</sequence>
<dbReference type="NCBIfam" id="TIGR00443">
    <property type="entry name" value="hisZ_biosyn_reg"/>
    <property type="match status" value="1"/>
</dbReference>
<dbReference type="AlphaFoldDB" id="A0A0L6W0F9"/>
<keyword evidence="8" id="KW-0368">Histidine biosynthesis</keyword>
<feature type="binding site" evidence="9">
    <location>
        <position position="127"/>
    </location>
    <ligand>
        <name>L-histidine</name>
        <dbReference type="ChEBI" id="CHEBI:57595"/>
    </ligand>
</feature>
<comment type="miscellaneous">
    <text evidence="8">This function is generally fulfilled by the C-terminal part of HisG, which is missing in some bacteria such as this one.</text>
</comment>
<comment type="caution">
    <text evidence="11">The sequence shown here is derived from an EMBL/GenBank/DDBJ whole genome shotgun (WGS) entry which is preliminary data.</text>
</comment>
<dbReference type="EMBL" id="LGTE01000017">
    <property type="protein sequence ID" value="KNZ69067.1"/>
    <property type="molecule type" value="Genomic_DNA"/>
</dbReference>
<dbReference type="InterPro" id="IPR004516">
    <property type="entry name" value="HisRS/HisZ"/>
</dbReference>
<dbReference type="PROSITE" id="PS50862">
    <property type="entry name" value="AA_TRNA_LIGASE_II"/>
    <property type="match status" value="1"/>
</dbReference>
<evidence type="ECO:0000259" key="10">
    <source>
        <dbReference type="PROSITE" id="PS50862"/>
    </source>
</evidence>
<evidence type="ECO:0000256" key="8">
    <source>
        <dbReference type="HAMAP-Rule" id="MF_00125"/>
    </source>
</evidence>